<name>A0AAV3X9C8_9CYAN</name>
<dbReference type="AlphaFoldDB" id="A0AAV3X9C8"/>
<dbReference type="EMBL" id="BLAY01000037">
    <property type="protein sequence ID" value="GET37956.1"/>
    <property type="molecule type" value="Genomic_DNA"/>
</dbReference>
<evidence type="ECO:0000313" key="2">
    <source>
        <dbReference type="Proteomes" id="UP001050975"/>
    </source>
</evidence>
<sequence length="210" mass="23098">MGHLPCPYSIWVVHQWFASRGTAGKISAPVQMRHLPCPYSIWVVHQQGKFLPQSRWDICPAPTAFGWFTSGSPVGARQGNILPQSRWDTCRALTAFGWFTSRGTAGKISAPVQMGHLPCPYSIWVVHQQGKFLPQSRCDICPAPTAFGWFTSGSPVGARQGKFLPQSRCDICRAPTAFGWFTSRENFCPSPDATSALPLQHLGGSPVVRQ</sequence>
<organism evidence="1 2">
    <name type="scientific">Microseira wollei NIES-4236</name>
    <dbReference type="NCBI Taxonomy" id="2530354"/>
    <lineage>
        <taxon>Bacteria</taxon>
        <taxon>Bacillati</taxon>
        <taxon>Cyanobacteriota</taxon>
        <taxon>Cyanophyceae</taxon>
        <taxon>Oscillatoriophycideae</taxon>
        <taxon>Aerosakkonematales</taxon>
        <taxon>Aerosakkonemataceae</taxon>
        <taxon>Microseira</taxon>
    </lineage>
</organism>
<evidence type="ECO:0000313" key="1">
    <source>
        <dbReference type="EMBL" id="GET37956.1"/>
    </source>
</evidence>
<dbReference type="Proteomes" id="UP001050975">
    <property type="component" value="Unassembled WGS sequence"/>
</dbReference>
<accession>A0AAV3X9C8</accession>
<reference evidence="1" key="1">
    <citation type="submission" date="2019-10" db="EMBL/GenBank/DDBJ databases">
        <title>Draft genome sequece of Microseira wollei NIES-4236.</title>
        <authorList>
            <person name="Yamaguchi H."/>
            <person name="Suzuki S."/>
            <person name="Kawachi M."/>
        </authorList>
    </citation>
    <scope>NUCLEOTIDE SEQUENCE</scope>
    <source>
        <strain evidence="1">NIES-4236</strain>
    </source>
</reference>
<keyword evidence="2" id="KW-1185">Reference proteome</keyword>
<protein>
    <submittedName>
        <fullName evidence="1">Uncharacterized protein</fullName>
    </submittedName>
</protein>
<gene>
    <name evidence="1" type="ORF">MiSe_27100</name>
</gene>
<proteinExistence type="predicted"/>
<comment type="caution">
    <text evidence="1">The sequence shown here is derived from an EMBL/GenBank/DDBJ whole genome shotgun (WGS) entry which is preliminary data.</text>
</comment>